<evidence type="ECO:0000256" key="1">
    <source>
        <dbReference type="ARBA" id="ARBA00022553"/>
    </source>
</evidence>
<organism evidence="6 7">
    <name type="scientific">Naematelia encephala</name>
    <dbReference type="NCBI Taxonomy" id="71784"/>
    <lineage>
        <taxon>Eukaryota</taxon>
        <taxon>Fungi</taxon>
        <taxon>Dikarya</taxon>
        <taxon>Basidiomycota</taxon>
        <taxon>Agaricomycotina</taxon>
        <taxon>Tremellomycetes</taxon>
        <taxon>Tremellales</taxon>
        <taxon>Naemateliaceae</taxon>
        <taxon>Naematelia</taxon>
    </lineage>
</organism>
<gene>
    <name evidence="6" type="ORF">BCR39DRAFT_550166</name>
</gene>
<evidence type="ECO:0000259" key="5">
    <source>
        <dbReference type="PROSITE" id="PS50110"/>
    </source>
</evidence>
<dbReference type="PANTHER" id="PTHR43719:SF28">
    <property type="entry name" value="PEROXIDE STRESS-ACTIVATED HISTIDINE KINASE MAK1-RELATED"/>
    <property type="match status" value="1"/>
</dbReference>
<feature type="compositionally biased region" description="Polar residues" evidence="4">
    <location>
        <begin position="890"/>
        <end position="902"/>
    </location>
</feature>
<feature type="compositionally biased region" description="Low complexity" evidence="4">
    <location>
        <begin position="1365"/>
        <end position="1375"/>
    </location>
</feature>
<feature type="region of interest" description="Disordered" evidence="4">
    <location>
        <begin position="420"/>
        <end position="448"/>
    </location>
</feature>
<evidence type="ECO:0000256" key="2">
    <source>
        <dbReference type="ARBA" id="ARBA00023012"/>
    </source>
</evidence>
<dbReference type="PANTHER" id="PTHR43719">
    <property type="entry name" value="TWO-COMPONENT HISTIDINE KINASE"/>
    <property type="match status" value="1"/>
</dbReference>
<comment type="caution">
    <text evidence="6">The sequence shown here is derived from an EMBL/GenBank/DDBJ whole genome shotgun (WGS) entry which is preliminary data.</text>
</comment>
<reference evidence="6 7" key="1">
    <citation type="submission" date="2016-07" db="EMBL/GenBank/DDBJ databases">
        <title>Pervasive Adenine N6-methylation of Active Genes in Fungi.</title>
        <authorList>
            <consortium name="DOE Joint Genome Institute"/>
            <person name="Mondo S.J."/>
            <person name="Dannebaum R.O."/>
            <person name="Kuo R.C."/>
            <person name="Labutti K."/>
            <person name="Haridas S."/>
            <person name="Kuo A."/>
            <person name="Salamov A."/>
            <person name="Ahrendt S.R."/>
            <person name="Lipzen A."/>
            <person name="Sullivan W."/>
            <person name="Andreopoulos W.B."/>
            <person name="Clum A."/>
            <person name="Lindquist E."/>
            <person name="Daum C."/>
            <person name="Ramamoorthy G.K."/>
            <person name="Gryganskyi A."/>
            <person name="Culley D."/>
            <person name="Magnuson J.K."/>
            <person name="James T.Y."/>
            <person name="O'Malley M.A."/>
            <person name="Stajich J.E."/>
            <person name="Spatafora J.W."/>
            <person name="Visel A."/>
            <person name="Grigoriev I.V."/>
        </authorList>
    </citation>
    <scope>NUCLEOTIDE SEQUENCE [LARGE SCALE GENOMIC DNA]</scope>
    <source>
        <strain evidence="6 7">68-887.2</strain>
    </source>
</reference>
<evidence type="ECO:0000256" key="3">
    <source>
        <dbReference type="PROSITE-ProRule" id="PRU00169"/>
    </source>
</evidence>
<keyword evidence="7" id="KW-1185">Reference proteome</keyword>
<name>A0A1Y2AL94_9TREE</name>
<keyword evidence="1 3" id="KW-0597">Phosphoprotein</keyword>
<feature type="compositionally biased region" description="Polar residues" evidence="4">
    <location>
        <begin position="1030"/>
        <end position="1041"/>
    </location>
</feature>
<dbReference type="InterPro" id="IPR001789">
    <property type="entry name" value="Sig_transdc_resp-reg_receiver"/>
</dbReference>
<dbReference type="GO" id="GO:0000156">
    <property type="term" value="F:phosphorelay response regulator activity"/>
    <property type="evidence" value="ECO:0007669"/>
    <property type="project" value="UniProtKB-ARBA"/>
</dbReference>
<dbReference type="Proteomes" id="UP000193986">
    <property type="component" value="Unassembled WGS sequence"/>
</dbReference>
<feature type="region of interest" description="Disordered" evidence="4">
    <location>
        <begin position="1353"/>
        <end position="1412"/>
    </location>
</feature>
<dbReference type="InterPro" id="IPR011006">
    <property type="entry name" value="CheY-like_superfamily"/>
</dbReference>
<dbReference type="Gene3D" id="3.40.50.2300">
    <property type="match status" value="1"/>
</dbReference>
<feature type="compositionally biased region" description="Low complexity" evidence="4">
    <location>
        <begin position="1"/>
        <end position="35"/>
    </location>
</feature>
<feature type="region of interest" description="Disordered" evidence="4">
    <location>
        <begin position="1"/>
        <end position="93"/>
    </location>
</feature>
<protein>
    <recommendedName>
        <fullName evidence="5">Response regulatory domain-containing protein</fullName>
    </recommendedName>
</protein>
<evidence type="ECO:0000313" key="6">
    <source>
        <dbReference type="EMBL" id="ORY23050.1"/>
    </source>
</evidence>
<feature type="compositionally biased region" description="Low complexity" evidence="4">
    <location>
        <begin position="197"/>
        <end position="207"/>
    </location>
</feature>
<dbReference type="CDD" id="cd17546">
    <property type="entry name" value="REC_hyHK_CKI1_RcsC-like"/>
    <property type="match status" value="1"/>
</dbReference>
<feature type="region of interest" description="Disordered" evidence="4">
    <location>
        <begin position="192"/>
        <end position="234"/>
    </location>
</feature>
<feature type="compositionally biased region" description="Polar residues" evidence="4">
    <location>
        <begin position="36"/>
        <end position="68"/>
    </location>
</feature>
<feature type="compositionally biased region" description="Polar residues" evidence="4">
    <location>
        <begin position="962"/>
        <end position="980"/>
    </location>
</feature>
<dbReference type="OrthoDB" id="21225at2759"/>
<dbReference type="EMBL" id="MCFC01000084">
    <property type="protein sequence ID" value="ORY23050.1"/>
    <property type="molecule type" value="Genomic_DNA"/>
</dbReference>
<accession>A0A1Y2AL94</accession>
<dbReference type="FunFam" id="3.40.50.2300:FF:000146">
    <property type="entry name" value="Putative two-component response regulator SSK1p"/>
    <property type="match status" value="1"/>
</dbReference>
<feature type="modified residue" description="4-aspartylphosphate" evidence="3">
    <location>
        <position position="1151"/>
    </location>
</feature>
<feature type="region of interest" description="Disordered" evidence="4">
    <location>
        <begin position="834"/>
        <end position="854"/>
    </location>
</feature>
<evidence type="ECO:0000256" key="4">
    <source>
        <dbReference type="SAM" id="MobiDB-lite"/>
    </source>
</evidence>
<feature type="region of interest" description="Disordered" evidence="4">
    <location>
        <begin position="701"/>
        <end position="721"/>
    </location>
</feature>
<keyword evidence="2" id="KW-0902">Two-component regulatory system</keyword>
<feature type="compositionally biased region" description="Low complexity" evidence="4">
    <location>
        <begin position="220"/>
        <end position="234"/>
    </location>
</feature>
<dbReference type="Pfam" id="PF00072">
    <property type="entry name" value="Response_reg"/>
    <property type="match status" value="1"/>
</dbReference>
<dbReference type="InParanoid" id="A0A1Y2AL94"/>
<feature type="domain" description="Response regulatory" evidence="5">
    <location>
        <begin position="1102"/>
        <end position="1250"/>
    </location>
</feature>
<dbReference type="PROSITE" id="PS50110">
    <property type="entry name" value="RESPONSE_REGULATORY"/>
    <property type="match status" value="1"/>
</dbReference>
<dbReference type="STRING" id="71784.A0A1Y2AL94"/>
<evidence type="ECO:0000313" key="7">
    <source>
        <dbReference type="Proteomes" id="UP000193986"/>
    </source>
</evidence>
<dbReference type="InterPro" id="IPR050956">
    <property type="entry name" value="2C_system_His_kinase"/>
</dbReference>
<dbReference type="SUPFAM" id="SSF52172">
    <property type="entry name" value="CheY-like"/>
    <property type="match status" value="1"/>
</dbReference>
<sequence length="1412" mass="151200">MSSPAESSPAESSSTGRRSAGGVMMSASSSSSSSSHPTSTRPPGTATNSPHPINTTDLSDPFDNTSTFAEDPFAQPSSSSSSGEDDSHTQNPALQPQFHYRYPMTAMTVDAQRGSVMMVPHQYRSTTDPLLHEGQPIDAEFSSAGPPIEGYDFETTAEEAHPVPPGFTRTFSAPLPNRVGFLRHPLSPVHDPLQSYSAHPPRSSFSAFPPPSDTPPLVDSHSSSTSTAVSSNTSDRVVSPLEILSLELADSVQSAIQTLLHLSPPHLLDNAKEQYSGCTVQMPTTSLTALLTSMRSLNYLSANVVAFCQGLENGKDDGLLAGPPSKKTEDFDVGELLQNVADLLSGQASARGVDLVLFHGDVGIKHISVNGDGEGLGYLLSYIVRQILLVAHKGDTIELGLQIIPQSPSATPRVALPLTAADVDRHRRSSQSAERRSSSPGRTLPSLPSGQVGGPLLCVIEIVHNICQSPDSAAATPKAELNPFTRLAEQREAEKPKLDTLFCRRLLQHQNASLRTDAQPSSPLGSGLPRRAFELSVLLPRGKPFVEPPQLSIEEEAIRQPFATLRLAREPTLSELSDFTESLRGKKVFLHANLTSVFARHLTSYLAAWGMDISHIPIEEGDGYGQTEQSFTRQDATATTPATELVPGMSGLTLSPPGSSTGGKVPDKFIIIDDDVTVLRRELIRIRAEASPMAFKPRLTKRPTLSSRARSTPHVRQVSAGSTRASAPVLIHFTSLANYNQVRDVVSNHLGAPWATGVGTFIHPEVMVVPKPVGPRRFLTALHTAVNQPMVDPFFSPIATSPRSPGGGFFASIRTPTGSELGRDSGFFDTVAEETAEEGRPSPETAIKPRSPLGEYPPSQAHIVRTEAGLHLSLPTPGEIVATPASEYFSNATSSRPGSSGASGVVMQSPDGRPFGMFFEPPIKDRRGSYSQRQVSESARRKPSTRRTSVGVPVDEMGHASPVQSPQNNRRSSGMSQVTNETEDSSGASRRGSGAGIPGEAGSLGRSSRRKTLPASNTDPLIAIGRDRSATLTQANKQRSAGASPGIPSPIAAETPPSAPAPPRHRRATSAQTVITLEDRIDGKAGGKPKKPKDDVVVPPINVLIVEDNPINQNILSMFLRKKKIKYQTAKDGLEAVEKWRTGGFHLILMDIQLPVMNGIEATKEIRRLEKNGNIGVFPSTPSSEITRPVTMSDAVSGTASPFRSSVIIVALTASNLQSDRVLALAAGCNDFLTKPVSLKWLERKIVEWGCMQALIDFDGWRRWKRSDPIDSSETKRGFQVGPQAAARNLAGRLRIDRTKSSRASAPGPDIHVQSATPPIPAAKVEEPVLDTTVAAQSLEEAREELQVMLPRTSTETDVPPALPPADAASSPPSLEAIHEEHENANSPLVRARQGLPTAGVVDKPLPQLPRE</sequence>
<feature type="region of interest" description="Disordered" evidence="4">
    <location>
        <begin position="890"/>
        <end position="1072"/>
    </location>
</feature>
<dbReference type="SMART" id="SM00448">
    <property type="entry name" value="REC"/>
    <property type="match status" value="1"/>
</dbReference>
<proteinExistence type="predicted"/>